<reference evidence="1" key="1">
    <citation type="submission" date="2022-11" db="EMBL/GenBank/DDBJ databases">
        <title>Hoeflea poritis sp. nov., isolated from scleractinian coral Porites lutea.</title>
        <authorList>
            <person name="Zhang G."/>
            <person name="Wei Q."/>
            <person name="Cai L."/>
        </authorList>
    </citation>
    <scope>NUCLEOTIDE SEQUENCE</scope>
    <source>
        <strain evidence="1">E7-10</strain>
    </source>
</reference>
<sequence length="83" mass="9134">MSNELQRFRVVKGDGKPKSYRARKRGEVEQLTCQVCEAETGVATSLTYEGQASPMIADGKLIDSTPGLYCVHCLSRGKVTRLL</sequence>
<dbReference type="EMBL" id="JAPJZH010000018">
    <property type="protein sequence ID" value="MDA4848024.1"/>
    <property type="molecule type" value="Genomic_DNA"/>
</dbReference>
<keyword evidence="2" id="KW-1185">Reference proteome</keyword>
<evidence type="ECO:0000313" key="2">
    <source>
        <dbReference type="Proteomes" id="UP001148313"/>
    </source>
</evidence>
<dbReference type="Proteomes" id="UP001148313">
    <property type="component" value="Unassembled WGS sequence"/>
</dbReference>
<name>A0ABT4VTK3_9HYPH</name>
<proteinExistence type="predicted"/>
<comment type="caution">
    <text evidence="1">The sequence shown here is derived from an EMBL/GenBank/DDBJ whole genome shotgun (WGS) entry which is preliminary data.</text>
</comment>
<protein>
    <submittedName>
        <fullName evidence="1">Uncharacterized protein</fullName>
    </submittedName>
</protein>
<dbReference type="RefSeq" id="WP_271091869.1">
    <property type="nucleotide sequence ID" value="NZ_JAPJZH010000018.1"/>
</dbReference>
<organism evidence="1 2">
    <name type="scientific">Hoeflea poritis</name>
    <dbReference type="NCBI Taxonomy" id="2993659"/>
    <lineage>
        <taxon>Bacteria</taxon>
        <taxon>Pseudomonadati</taxon>
        <taxon>Pseudomonadota</taxon>
        <taxon>Alphaproteobacteria</taxon>
        <taxon>Hyphomicrobiales</taxon>
        <taxon>Rhizobiaceae</taxon>
        <taxon>Hoeflea</taxon>
    </lineage>
</organism>
<accession>A0ABT4VTK3</accession>
<evidence type="ECO:0000313" key="1">
    <source>
        <dbReference type="EMBL" id="MDA4848024.1"/>
    </source>
</evidence>
<gene>
    <name evidence="1" type="ORF">OOZ53_21885</name>
</gene>